<dbReference type="Pfam" id="PF13560">
    <property type="entry name" value="HTH_31"/>
    <property type="match status" value="1"/>
</dbReference>
<accession>A0A852Z3W8</accession>
<dbReference type="RefSeq" id="WP_179786035.1">
    <property type="nucleotide sequence ID" value="NZ_BAAARR010000004.1"/>
</dbReference>
<dbReference type="InterPro" id="IPR010982">
    <property type="entry name" value="Lambda_DNA-bd_dom_sf"/>
</dbReference>
<dbReference type="Gene3D" id="1.10.260.40">
    <property type="entry name" value="lambda repressor-like DNA-binding domains"/>
    <property type="match status" value="1"/>
</dbReference>
<dbReference type="PROSITE" id="PS50943">
    <property type="entry name" value="HTH_CROC1"/>
    <property type="match status" value="1"/>
</dbReference>
<sequence>MTAADLLEDARRRANLTRAELARRAGTSRPTLSAYLTGSKTPTFATAERIARAAGFELELTPSIEFVEVEGRAGRLVPVPSRLPRLQLGKAFAQIKLPLHLNWSAPDLTYDLADRSQRARVYEIVLREGSADDILTYVDGALLIDLWPDLVLPPDIARAWGPLIERSLPSAA</sequence>
<dbReference type="EMBL" id="JACBZH010000001">
    <property type="protein sequence ID" value="NYH88077.1"/>
    <property type="molecule type" value="Genomic_DNA"/>
</dbReference>
<dbReference type="SUPFAM" id="SSF47413">
    <property type="entry name" value="lambda repressor-like DNA-binding domains"/>
    <property type="match status" value="1"/>
</dbReference>
<reference evidence="2 3" key="1">
    <citation type="submission" date="2020-07" db="EMBL/GenBank/DDBJ databases">
        <title>Sequencing the genomes of 1000 actinobacteria strains.</title>
        <authorList>
            <person name="Klenk H.-P."/>
        </authorList>
    </citation>
    <scope>NUCLEOTIDE SEQUENCE [LARGE SCALE GENOMIC DNA]</scope>
    <source>
        <strain evidence="2 3">DSM 18448</strain>
    </source>
</reference>
<evidence type="ECO:0000313" key="3">
    <source>
        <dbReference type="Proteomes" id="UP000579605"/>
    </source>
</evidence>
<dbReference type="AlphaFoldDB" id="A0A852Z3W8"/>
<evidence type="ECO:0000259" key="1">
    <source>
        <dbReference type="PROSITE" id="PS50943"/>
    </source>
</evidence>
<dbReference type="CDD" id="cd00093">
    <property type="entry name" value="HTH_XRE"/>
    <property type="match status" value="1"/>
</dbReference>
<dbReference type="GO" id="GO:0003677">
    <property type="term" value="F:DNA binding"/>
    <property type="evidence" value="ECO:0007669"/>
    <property type="project" value="InterPro"/>
</dbReference>
<proteinExistence type="predicted"/>
<gene>
    <name evidence="2" type="ORF">F4554_000715</name>
</gene>
<feature type="domain" description="HTH cro/C1-type" evidence="1">
    <location>
        <begin position="7"/>
        <end position="61"/>
    </location>
</feature>
<keyword evidence="3" id="KW-1185">Reference proteome</keyword>
<dbReference type="Proteomes" id="UP000579605">
    <property type="component" value="Unassembled WGS sequence"/>
</dbReference>
<name>A0A852Z3W8_9ACTN</name>
<evidence type="ECO:0000313" key="2">
    <source>
        <dbReference type="EMBL" id="NYH88077.1"/>
    </source>
</evidence>
<protein>
    <submittedName>
        <fullName evidence="2">Transcriptional regulator with XRE-family HTH domain</fullName>
    </submittedName>
</protein>
<dbReference type="InterPro" id="IPR001387">
    <property type="entry name" value="Cro/C1-type_HTH"/>
</dbReference>
<dbReference type="SMART" id="SM00530">
    <property type="entry name" value="HTH_XRE"/>
    <property type="match status" value="1"/>
</dbReference>
<organism evidence="2 3">
    <name type="scientific">Actinopolymorpha rutila</name>
    <dbReference type="NCBI Taxonomy" id="446787"/>
    <lineage>
        <taxon>Bacteria</taxon>
        <taxon>Bacillati</taxon>
        <taxon>Actinomycetota</taxon>
        <taxon>Actinomycetes</taxon>
        <taxon>Propionibacteriales</taxon>
        <taxon>Actinopolymorphaceae</taxon>
        <taxon>Actinopolymorpha</taxon>
    </lineage>
</organism>
<comment type="caution">
    <text evidence="2">The sequence shown here is derived from an EMBL/GenBank/DDBJ whole genome shotgun (WGS) entry which is preliminary data.</text>
</comment>